<dbReference type="Proteomes" id="UP001420932">
    <property type="component" value="Unassembled WGS sequence"/>
</dbReference>
<dbReference type="GO" id="GO:0016279">
    <property type="term" value="F:protein-lysine N-methyltransferase activity"/>
    <property type="evidence" value="ECO:0007669"/>
    <property type="project" value="TreeGrafter"/>
</dbReference>
<dbReference type="InterPro" id="IPR046341">
    <property type="entry name" value="SET_dom_sf"/>
</dbReference>
<reference evidence="1 2" key="1">
    <citation type="submission" date="2024-01" db="EMBL/GenBank/DDBJ databases">
        <title>Genome assemblies of Stephania.</title>
        <authorList>
            <person name="Yang L."/>
        </authorList>
    </citation>
    <scope>NUCLEOTIDE SEQUENCE [LARGE SCALE GENOMIC DNA]</scope>
    <source>
        <strain evidence="1">YNDBR</strain>
        <tissue evidence="1">Leaf</tissue>
    </source>
</reference>
<comment type="caution">
    <text evidence="1">The sequence shown here is derived from an EMBL/GenBank/DDBJ whole genome shotgun (WGS) entry which is preliminary data.</text>
</comment>
<evidence type="ECO:0000313" key="2">
    <source>
        <dbReference type="Proteomes" id="UP001420932"/>
    </source>
</evidence>
<name>A0AAP0LJ03_9MAGN</name>
<sequence length="179" mass="20275">MLVRFRTPSAWCRHPFFLHRSLFRSNLYCSSLSASELPLSDDEEFLPWLRRNSGLDISSVLSIGNSSYGRSLFASTAIGAGDCILEVPFSVQLTPDRVLPEIDCLLGEDIGNVAKLALVILVEQRLGQESEWAPYIRSLPRQGEMHSTIFWSEEELEMVRQSSVYKETGNQLAQIEMEF</sequence>
<evidence type="ECO:0000313" key="1">
    <source>
        <dbReference type="EMBL" id="KAK9169099.1"/>
    </source>
</evidence>
<dbReference type="Gene3D" id="3.90.1410.10">
    <property type="entry name" value="set domain protein methyltransferase, domain 1"/>
    <property type="match status" value="1"/>
</dbReference>
<protein>
    <submittedName>
        <fullName evidence="1">Uncharacterized protein</fullName>
    </submittedName>
</protein>
<dbReference type="AlphaFoldDB" id="A0AAP0LJ03"/>
<dbReference type="PANTHER" id="PTHR13271:SF134">
    <property type="entry name" value="OS01G0976450 PROTEIN"/>
    <property type="match status" value="1"/>
</dbReference>
<organism evidence="1 2">
    <name type="scientific">Stephania yunnanensis</name>
    <dbReference type="NCBI Taxonomy" id="152371"/>
    <lineage>
        <taxon>Eukaryota</taxon>
        <taxon>Viridiplantae</taxon>
        <taxon>Streptophyta</taxon>
        <taxon>Embryophyta</taxon>
        <taxon>Tracheophyta</taxon>
        <taxon>Spermatophyta</taxon>
        <taxon>Magnoliopsida</taxon>
        <taxon>Ranunculales</taxon>
        <taxon>Menispermaceae</taxon>
        <taxon>Menispermoideae</taxon>
        <taxon>Cissampelideae</taxon>
        <taxon>Stephania</taxon>
    </lineage>
</organism>
<proteinExistence type="predicted"/>
<dbReference type="InterPro" id="IPR050600">
    <property type="entry name" value="SETD3_SETD6_MTase"/>
</dbReference>
<accession>A0AAP0LJ03</accession>
<dbReference type="SUPFAM" id="SSF82199">
    <property type="entry name" value="SET domain"/>
    <property type="match status" value="1"/>
</dbReference>
<dbReference type="PANTHER" id="PTHR13271">
    <property type="entry name" value="UNCHARACTERIZED PUTATIVE METHYLTRANSFERASE"/>
    <property type="match status" value="1"/>
</dbReference>
<dbReference type="EMBL" id="JBBNAF010000001">
    <property type="protein sequence ID" value="KAK9169099.1"/>
    <property type="molecule type" value="Genomic_DNA"/>
</dbReference>
<gene>
    <name evidence="1" type="ORF">Syun_001239</name>
</gene>
<keyword evidence="2" id="KW-1185">Reference proteome</keyword>